<dbReference type="InterPro" id="IPR054751">
    <property type="entry name" value="NBAS_C"/>
</dbReference>
<reference evidence="8 9" key="1">
    <citation type="submission" date="2024-11" db="EMBL/GenBank/DDBJ databases">
        <title>Chromosome-level genome assembly of the freshwater bivalve Anodonta woodiana.</title>
        <authorList>
            <person name="Chen X."/>
        </authorList>
    </citation>
    <scope>NUCLEOTIDE SEQUENCE [LARGE SCALE GENOMIC DNA]</scope>
    <source>
        <strain evidence="8">MN2024</strain>
        <tissue evidence="8">Gills</tissue>
    </source>
</reference>
<dbReference type="InterPro" id="IPR015943">
    <property type="entry name" value="WD40/YVTN_repeat-like_dom_sf"/>
</dbReference>
<evidence type="ECO:0008006" key="10">
    <source>
        <dbReference type="Google" id="ProtNLM"/>
    </source>
</evidence>
<accession>A0ABD3VZ33</accession>
<feature type="domain" description="Sec39" evidence="5">
    <location>
        <begin position="960"/>
        <end position="1327"/>
    </location>
</feature>
<evidence type="ECO:0000313" key="8">
    <source>
        <dbReference type="EMBL" id="KAL3866901.1"/>
    </source>
</evidence>
<organism evidence="8 9">
    <name type="scientific">Sinanodonta woodiana</name>
    <name type="common">Chinese pond mussel</name>
    <name type="synonym">Anodonta woodiana</name>
    <dbReference type="NCBI Taxonomy" id="1069815"/>
    <lineage>
        <taxon>Eukaryota</taxon>
        <taxon>Metazoa</taxon>
        <taxon>Spiralia</taxon>
        <taxon>Lophotrochozoa</taxon>
        <taxon>Mollusca</taxon>
        <taxon>Bivalvia</taxon>
        <taxon>Autobranchia</taxon>
        <taxon>Heteroconchia</taxon>
        <taxon>Palaeoheterodonta</taxon>
        <taxon>Unionida</taxon>
        <taxon>Unionoidea</taxon>
        <taxon>Unionidae</taxon>
        <taxon>Unioninae</taxon>
        <taxon>Sinanodonta</taxon>
    </lineage>
</organism>
<keyword evidence="9" id="KW-1185">Reference proteome</keyword>
<dbReference type="InterPro" id="IPR013244">
    <property type="entry name" value="Sec39_domain"/>
</dbReference>
<dbReference type="SUPFAM" id="SSF50998">
    <property type="entry name" value="Quinoprotein alcohol dehydrogenase-like"/>
    <property type="match status" value="1"/>
</dbReference>
<dbReference type="GO" id="GO:0005783">
    <property type="term" value="C:endoplasmic reticulum"/>
    <property type="evidence" value="ECO:0007669"/>
    <property type="project" value="UniProtKB-SubCell"/>
</dbReference>
<dbReference type="EMBL" id="JBJQND010000009">
    <property type="protein sequence ID" value="KAL3866901.1"/>
    <property type="molecule type" value="Genomic_DNA"/>
</dbReference>
<dbReference type="PANTHER" id="PTHR15922">
    <property type="entry name" value="NEUROBLASTOMA-AMPLIFIED SEQUENCE"/>
    <property type="match status" value="1"/>
</dbReference>
<dbReference type="Pfam" id="PF22913">
    <property type="entry name" value="NBAS_11th"/>
    <property type="match status" value="1"/>
</dbReference>
<dbReference type="GO" id="GO:0015031">
    <property type="term" value="P:protein transport"/>
    <property type="evidence" value="ECO:0007669"/>
    <property type="project" value="UniProtKB-KW"/>
</dbReference>
<evidence type="ECO:0000256" key="2">
    <source>
        <dbReference type="ARBA" id="ARBA00022448"/>
    </source>
</evidence>
<evidence type="ECO:0000259" key="5">
    <source>
        <dbReference type="Pfam" id="PF08314"/>
    </source>
</evidence>
<sequence length="2301" mass="260308">MADIRDVENESSDENILYDLSIHADWKHDNEIFNRAINRASRHTGFLGRITSSTQRAAWTFLRTLGWTGWTNSTSIPCSLPNGLVKLVNSRINWHIAVASDGKYVAILQDQQVEIRSSRDEYATVTGRATIERDLYPQWRHLVWSPDSTMLACSYSNGSVEVFDIFGAQLFTIPGEVPQSSNLPVDLSRAVAALVFTDYKPDNGWSGELLVVNYHGSLTSCLVDRERGFQKRHSFVFSKDYPLGISCVIYHPGAQLLYVGGCVMTQDAPSLHAQEGLTAWRILSDVPHFKLVTDYEEDRHISQKRSFRRRLRIPQISIWGGEQQDGVYKMSLSPDGKILAVIHTSGKFSLWAVPSFKRLKAWEHVEQPGSDELSPEFVENPQIRKHFKDLVPSKNLIDVNWWSSEAVILARCSGAVTVSSIHTLKNLLGTSPEWFEPSPQVSAVHYGGFLGLEVENKFPSKRRLAGLDADENNDDSDDDDDVGFYSKTKEFMQQTLYFVTDSERFQPPRKKPKIVNRTYRLVSLKSTTPEELFARKINNEEYGEALALAKAYGLDSDLVYQRQWKKSPVSKASIQDYLSKIKKRAWVLHECMERISESIDAMKELLEFGLHGTDLPALIAIGKGEDHGRFMLCDPLEGMYEDMTDEFDPEADVKREELKRQKQKELLMLYILGGVSAAAERFDSKYFEKFRSENIVETALYQAQCSDWKALETLFTFHAADLAPHRLAILSNFPETTNPFEYKSLLPEIGEDDQVLPWPEDTWWEPDWVEADVCRTVIEPHPPDLGAFLYEEHPELSTFRGSLTSLLVLDWYKLRVNQIESMSRQVDHALELVKLGIERRVEGLTQTLDDLVTMEMLVYDCHVEDVLTFEKLQTMADYEKLELIMAQSTEEMYSKNLHKWLIPFLKQCERRSPGTYNTLLRDYIVTMAKTNLTLPLKIFEASKINLPNPVLSSQIEVMSVALEALYTCERDDQLSLAVEILKCLPQKGYGKETAESKKLHAQVDKLEHHHSAAKILSEHGIKKTIFSIKELESNAGEVEQLFIKLTRFAAKKDPPLSETQWSKLHGDIMEIQDRVFHCVSKTLCHEIFTASLLCSGKLENIKLAGKLVERTESGLIPTPTVYTFQTRVPYERSIILILSSAQEYFNSSASLSDPCMDLARSCLNLIQDKHPHIQEEQDLIASLTILEEFDVSLLPLQVRLTKDRLQLVKQAVQNKPQTYKQSQKLLRLGHLLRIPSDEKGQRDGKVLHLVAEAALKAKDFDFAYSICMELIHSVHSPAWDVCVQLAKQDGFHKVMEKVELLSFAVTFCTSDMIEKVLQARALLETQLLFEKLNSTVEESSTSKGTESRLNTFSARAALQQTQQILSSTTHTTRAVLSTVTDAKFWHGTISQLNKTLIRQMSHDRCDSNETFIRQGCHPFYEGIIENCYSDSDSADFQHMEVEVSPEVETSENLLRTAKLEEMLTEGKKSQPASEVLLKLAGSTLASDSSLGLAYLLAMDQPSEAEKCFDGFPSTNISLQLAMYYYALQIFAAIKPCTTTEFYNLYTHPPTRVIQRVVDLVTQKLDFDWPADVMVLVEKLKHYNEMLEDYTQAKILQKLGRGIDIVRFAEDAEYKRETILGLAMSLDSKVFSICTSLAQKHDVPLWEIYMAHVEYLFTDSGLSTEEINTRLANKEILSVLKSQPSEFCQRMSTYVYPIIAGTNLAQLMYYYTLLIGCDEALEGGLNADAHVKLLKRIKPIAPGLNYKDLVLGNENPVKVISPCLTADNITPFTKLASMIPDGKGGFLHASVVNCSWAVKYFWEGNCKSSSAWIHRYETCGEYIQKCLPPDVINFVDAVIFTSQAREKLETESRIEITKRVVKFCRQQGGKKKKQEDKCEVTWDDAVVTLQGYLSHLETLNNEVVISMSQAEDLKIRGYAEAYDLSCGLETKLQVLYVHMLLEGQSLEMIDDILTVASHNAWTPATVTKGAIEVIVKRLRNDTDIPDYAAEMDALVMLRTIVKNVQEHVDEGGQLVKADEIPIMLRPFCSDPSVAVQPRLDVLHILEESFKLSEEDRVLITLYRTQAVVTAHWTDLEVTESDVLADAGKQKLFMNLLKESVNSEQYLSLCQLLCLWPPLQSMTKGPPQENPWVLVFSAMIDTRDKETVEKITPTLQKILPVQILPAECVKIVYSSMLSEGYILEGVKFCLVSGHQQMFDSAMQQLRQQAEIYKDEDLFNLVLKNKLVPPLVDTGYYPLLVKHVLANQDPAGSPDYLSAEAVANQLLGAGLDAEAGSLLLQARSTHSLLQTFGSALGALGKWFK</sequence>
<feature type="domain" description="Sec39" evidence="5">
    <location>
        <begin position="699"/>
        <end position="933"/>
    </location>
</feature>
<evidence type="ECO:0000259" key="7">
    <source>
        <dbReference type="Pfam" id="PF22913"/>
    </source>
</evidence>
<dbReference type="PANTHER" id="PTHR15922:SF2">
    <property type="entry name" value="NBAS SUBUNIT OF NRZ TETHERING COMPLEX"/>
    <property type="match status" value="1"/>
</dbReference>
<name>A0ABD3VZ33_SINWO</name>
<comment type="subcellular location">
    <subcellularLocation>
        <location evidence="1">Endoplasmic reticulum</location>
    </subcellularLocation>
</comment>
<evidence type="ECO:0000256" key="4">
    <source>
        <dbReference type="ARBA" id="ARBA00022927"/>
    </source>
</evidence>
<keyword evidence="2" id="KW-0813">Transport</keyword>
<feature type="domain" description="Neuroblastoma-amplified sequence N-terminal" evidence="6">
    <location>
        <begin position="94"/>
        <end position="377"/>
    </location>
</feature>
<gene>
    <name evidence="8" type="ORF">ACJMK2_044151</name>
</gene>
<keyword evidence="4" id="KW-0653">Protein transport</keyword>
<feature type="domain" description="NBAS subunit of NRZ tethering complex C-terminal" evidence="7">
    <location>
        <begin position="1928"/>
        <end position="2051"/>
    </location>
</feature>
<dbReference type="InterPro" id="IPR029145">
    <property type="entry name" value="NBAS_N"/>
</dbReference>
<dbReference type="Gene3D" id="2.130.10.10">
    <property type="entry name" value="YVTN repeat-like/Quinoprotein amine dehydrogenase"/>
    <property type="match status" value="1"/>
</dbReference>
<dbReference type="Proteomes" id="UP001634394">
    <property type="component" value="Unassembled WGS sequence"/>
</dbReference>
<dbReference type="InterPro" id="IPR011047">
    <property type="entry name" value="Quinoprotein_ADH-like_sf"/>
</dbReference>
<evidence type="ECO:0000256" key="1">
    <source>
        <dbReference type="ARBA" id="ARBA00004240"/>
    </source>
</evidence>
<protein>
    <recommendedName>
        <fullName evidence="10">Neuroblastoma-amplified sequence</fullName>
    </recommendedName>
</protein>
<evidence type="ECO:0000256" key="3">
    <source>
        <dbReference type="ARBA" id="ARBA00022824"/>
    </source>
</evidence>
<dbReference type="Pfam" id="PF15492">
    <property type="entry name" value="Nbas_N"/>
    <property type="match status" value="1"/>
</dbReference>
<proteinExistence type="predicted"/>
<evidence type="ECO:0000313" key="9">
    <source>
        <dbReference type="Proteomes" id="UP001634394"/>
    </source>
</evidence>
<comment type="caution">
    <text evidence="8">The sequence shown here is derived from an EMBL/GenBank/DDBJ whole genome shotgun (WGS) entry which is preliminary data.</text>
</comment>
<dbReference type="Pfam" id="PF08314">
    <property type="entry name" value="Sec39"/>
    <property type="match status" value="2"/>
</dbReference>
<evidence type="ECO:0000259" key="6">
    <source>
        <dbReference type="Pfam" id="PF15492"/>
    </source>
</evidence>
<keyword evidence="3" id="KW-0256">Endoplasmic reticulum</keyword>